<comment type="caution">
    <text evidence="1">The sequence shown here is derived from an EMBL/GenBank/DDBJ whole genome shotgun (WGS) entry which is preliminary data.</text>
</comment>
<gene>
    <name evidence="1" type="ORF">GALL_220360</name>
</gene>
<sequence length="164" mass="17060">MHQHQRQGPLPGQALRQRDVGVEVGLRGAANVLAGARLAGADGGDLGPHHGAIDQVSVEHSEAGIVAGRLQVGVQEAVGEFVAAAQLQIHDQEGDLAHHVHPAQPGIELDAVEGHRRLVYPGDVAQVQVAVALAHEAAGAARLVSRDQRRVPAPAPGLDRVQRG</sequence>
<proteinExistence type="predicted"/>
<name>A0A1J5RVA9_9ZZZZ</name>
<dbReference type="EMBL" id="MLJW01000157">
    <property type="protein sequence ID" value="OIQ95903.1"/>
    <property type="molecule type" value="Genomic_DNA"/>
</dbReference>
<reference evidence="1" key="1">
    <citation type="submission" date="2016-10" db="EMBL/GenBank/DDBJ databases">
        <title>Sequence of Gallionella enrichment culture.</title>
        <authorList>
            <person name="Poehlein A."/>
            <person name="Muehling M."/>
            <person name="Daniel R."/>
        </authorList>
    </citation>
    <scope>NUCLEOTIDE SEQUENCE</scope>
</reference>
<evidence type="ECO:0000313" key="1">
    <source>
        <dbReference type="EMBL" id="OIQ95903.1"/>
    </source>
</evidence>
<protein>
    <submittedName>
        <fullName evidence="1">Uncharacterized protein</fullName>
    </submittedName>
</protein>
<dbReference type="AlphaFoldDB" id="A0A1J5RVA9"/>
<organism evidence="1">
    <name type="scientific">mine drainage metagenome</name>
    <dbReference type="NCBI Taxonomy" id="410659"/>
    <lineage>
        <taxon>unclassified sequences</taxon>
        <taxon>metagenomes</taxon>
        <taxon>ecological metagenomes</taxon>
    </lineage>
</organism>
<accession>A0A1J5RVA9</accession>